<evidence type="ECO:0000313" key="1">
    <source>
        <dbReference type="EMBL" id="MED6234899.1"/>
    </source>
</evidence>
<protein>
    <submittedName>
        <fullName evidence="1">Uncharacterized protein</fullName>
    </submittedName>
</protein>
<accession>A0ABU7AAT7</accession>
<gene>
    <name evidence="1" type="ORF">ATANTOWER_007147</name>
</gene>
<sequence>MTVVPPEPILEPQDLRNWKKSANYHIRPQTMSRKRPLLKVDAPVGLVRTTAGTMWRTDPPLLCGICSRSERLGRDGGSSVCVEDRSRFVGAQHSKINTKNI</sequence>
<name>A0ABU7AAT7_9TELE</name>
<reference evidence="1 2" key="1">
    <citation type="submission" date="2021-07" db="EMBL/GenBank/DDBJ databases">
        <authorList>
            <person name="Palmer J.M."/>
        </authorList>
    </citation>
    <scope>NUCLEOTIDE SEQUENCE [LARGE SCALE GENOMIC DNA]</scope>
    <source>
        <strain evidence="1 2">AT_MEX2019</strain>
        <tissue evidence="1">Muscle</tissue>
    </source>
</reference>
<proteinExistence type="predicted"/>
<organism evidence="1 2">
    <name type="scientific">Ataeniobius toweri</name>
    <dbReference type="NCBI Taxonomy" id="208326"/>
    <lineage>
        <taxon>Eukaryota</taxon>
        <taxon>Metazoa</taxon>
        <taxon>Chordata</taxon>
        <taxon>Craniata</taxon>
        <taxon>Vertebrata</taxon>
        <taxon>Euteleostomi</taxon>
        <taxon>Actinopterygii</taxon>
        <taxon>Neopterygii</taxon>
        <taxon>Teleostei</taxon>
        <taxon>Neoteleostei</taxon>
        <taxon>Acanthomorphata</taxon>
        <taxon>Ovalentaria</taxon>
        <taxon>Atherinomorphae</taxon>
        <taxon>Cyprinodontiformes</taxon>
        <taxon>Goodeidae</taxon>
        <taxon>Ataeniobius</taxon>
    </lineage>
</organism>
<dbReference type="EMBL" id="JAHUTI010010018">
    <property type="protein sequence ID" value="MED6234899.1"/>
    <property type="molecule type" value="Genomic_DNA"/>
</dbReference>
<dbReference type="Proteomes" id="UP001345963">
    <property type="component" value="Unassembled WGS sequence"/>
</dbReference>
<keyword evidence="2" id="KW-1185">Reference proteome</keyword>
<evidence type="ECO:0000313" key="2">
    <source>
        <dbReference type="Proteomes" id="UP001345963"/>
    </source>
</evidence>
<comment type="caution">
    <text evidence="1">The sequence shown here is derived from an EMBL/GenBank/DDBJ whole genome shotgun (WGS) entry which is preliminary data.</text>
</comment>